<dbReference type="GeneID" id="25266984"/>
<feature type="compositionally biased region" description="Basic and acidic residues" evidence="1">
    <location>
        <begin position="185"/>
        <end position="197"/>
    </location>
</feature>
<feature type="region of interest" description="Disordered" evidence="1">
    <location>
        <begin position="956"/>
        <end position="976"/>
    </location>
</feature>
<comment type="caution">
    <text evidence="2">The sequence shown here is derived from an EMBL/GenBank/DDBJ whole genome shotgun (WGS) entry which is preliminary data.</text>
</comment>
<feature type="compositionally biased region" description="Polar residues" evidence="1">
    <location>
        <begin position="145"/>
        <end position="176"/>
    </location>
</feature>
<feature type="region of interest" description="Disordered" evidence="1">
    <location>
        <begin position="531"/>
        <end position="572"/>
    </location>
</feature>
<feature type="compositionally biased region" description="Basic and acidic residues" evidence="1">
    <location>
        <begin position="331"/>
        <end position="349"/>
    </location>
</feature>
<protein>
    <recommendedName>
        <fullName evidence="4">GAF domain-containing protein</fullName>
    </recommendedName>
</protein>
<feature type="compositionally biased region" description="Low complexity" evidence="1">
    <location>
        <begin position="350"/>
        <end position="387"/>
    </location>
</feature>
<gene>
    <name evidence="2" type="ORF">K437DRAFT_2893</name>
</gene>
<feature type="region of interest" description="Disordered" evidence="1">
    <location>
        <begin position="780"/>
        <end position="814"/>
    </location>
</feature>
<feature type="compositionally biased region" description="Low complexity" evidence="1">
    <location>
        <begin position="203"/>
        <end position="218"/>
    </location>
</feature>
<name>A0A066WRF5_TILAU</name>
<sequence length="1502" mass="158325">MTMHLEPAPELRLAQHEASAIAYESGSCQRQHTRPSVSQIYSEAPSPSDTRHDWQHSTSRSTTPSGDGDGDDAPEDTLTFALTLAPLHAGQPLNGRPMPMTAMGLGGFGARVAGGSALLWHGAEEEEEEEADIDYFLAAPRSDPSKQSAEQAARTRPSTSLPEPTCTPAATRTTGGQRPRAPLTRRSEGAREKDRSSKKLASLKKILGSSNSAGSSSSARHKCAAQPDPSPKPAIGGRPHPAACMAGAASAAGLYHALPSSSPSPSPTPYSVGATSPAPSSSIHLRLASGLESELYPPSTAAAAWAPTLASYSAYGYRDSYPCGHGPGRPGFDRDRERERERKRARERSGSGSIGATTITTMTTTMTTSSSLSGSSSSVRSPLTPASTNRGGGRGGDSERGTTPLSEIDGFVFQLGGPRAGAGGPAGLWQLQDHTLKMSPTQQPATTTPVEQREGKNSGKKTWFGRKSKHAAAPAAVAIPALPASMHMPLPPRPATSAGAGATAGWSAAARPARGKSSLYPPSSFLPFANSVAGSDASGKGSIKSSVREQRDRSKSNQGSVVSSTPPSSFVHFPLHDRQLQASRGILQAHDVPATVSGGSMHSRPAAMSTRTRTQSEQTLLMSVRLSPKATFAAGTGAGAPPPSSPRLQRARRRGMVLWRGIFDGSLDGVVSGSAGAGTGADGNGRICMPAQLTELTRADYMLLYSLGVFDLNDPPMLTSRSASGYNDADAGLGAGAFAHQTTMVQQSNLFKPLPGVPALMGWIEGVNLNAGAAQDCHGCEPDHDNGNDGYSDNTDDSGAETAGAVRRPSTSSALDADALSGAFDVFPQPPSRLRRFPSANRANGLTSGHTHAHATMHLPSHLCSRAHVPSSSLDDAAASSLRQQTRVSNAFAMQLLTEAARELVPPQQWASANAAHEAEDGAAALAAFEDPGASPLVAAHRRHIEAIVRLTWQGSRTGQSDAQDAQDDDVQGSRATAVWEVSTSDDSQGPTYAPRAAQMFEPIEGGLAAPFPIFERRRQAAMHSNRVLMELADATLQRQCVQPGRKAQPNFGSQAIGLSLQEELGENNARQDHDGLASSLKFVLTQLEQAVPDCHAQLCLLDEVNVVVLAQGARAAVDGVPTVRARVRSLEAHSLLNRNEGLLILNSGADFRFAAALQGDHKNDNMPVFFAALPVLSAAGMPIAFVTLSSARIMDDWSAACASLFEQCTIVIASAIEAAHRKQLAAEGERLQEEFKALQRHIIALGFKRAEDLDSSPKPAHLLRCQPSDGLAVAESLEEEAQQVLQKEVLVEILQDSLLTSRMDIEGQLLPALFNALVRHVHQGLHSSLTYLVRKSESAAAHSVDDAVSEEHQRCSIVASQGLPSRVPQDVSFDEPCHNMRVGAAPAVYSGISILPSKCACDTLPWWVFDDNRQLYKAGCMVHGGSLGPHTYTLVALFERGAHIVSASEQSYFAAAASTLSTCLMQVAELSSQSKSSISQASQHRISSKLKQSSHGLGIQA</sequence>
<feature type="region of interest" description="Disordered" evidence="1">
    <location>
        <begin position="439"/>
        <end position="467"/>
    </location>
</feature>
<feature type="region of interest" description="Disordered" evidence="1">
    <location>
        <begin position="324"/>
        <end position="405"/>
    </location>
</feature>
<dbReference type="RefSeq" id="XP_013246359.1">
    <property type="nucleotide sequence ID" value="XM_013390905.1"/>
</dbReference>
<dbReference type="STRING" id="1037660.A0A066WRF5"/>
<feature type="compositionally biased region" description="Polar residues" evidence="1">
    <location>
        <begin position="439"/>
        <end position="450"/>
    </location>
</feature>
<proteinExistence type="predicted"/>
<feature type="region of interest" description="Disordered" evidence="1">
    <location>
        <begin position="24"/>
        <end position="76"/>
    </location>
</feature>
<dbReference type="HOGENOM" id="CLU_248618_0_0_1"/>
<feature type="compositionally biased region" description="Polar residues" evidence="1">
    <location>
        <begin position="26"/>
        <end position="48"/>
    </location>
</feature>
<feature type="region of interest" description="Disordered" evidence="1">
    <location>
        <begin position="256"/>
        <end position="281"/>
    </location>
</feature>
<dbReference type="EMBL" id="JMSN01000001">
    <property type="protein sequence ID" value="KDN53589.1"/>
    <property type="molecule type" value="Genomic_DNA"/>
</dbReference>
<keyword evidence="3" id="KW-1185">Reference proteome</keyword>
<reference evidence="2 3" key="1">
    <citation type="submission" date="2014-05" db="EMBL/GenBank/DDBJ databases">
        <title>Draft genome sequence of a rare smut relative, Tilletiaria anomala UBC 951.</title>
        <authorList>
            <consortium name="DOE Joint Genome Institute"/>
            <person name="Toome M."/>
            <person name="Kuo A."/>
            <person name="Henrissat B."/>
            <person name="Lipzen A."/>
            <person name="Tritt A."/>
            <person name="Yoshinaga Y."/>
            <person name="Zane M."/>
            <person name="Barry K."/>
            <person name="Grigoriev I.V."/>
            <person name="Spatafora J.W."/>
            <person name="Aimea M.C."/>
        </authorList>
    </citation>
    <scope>NUCLEOTIDE SEQUENCE [LARGE SCALE GENOMIC DNA]</scope>
    <source>
        <strain evidence="2 3">UBC 951</strain>
    </source>
</reference>
<organism evidence="2 3">
    <name type="scientific">Tilletiaria anomala (strain ATCC 24038 / CBS 436.72 / UBC 951)</name>
    <dbReference type="NCBI Taxonomy" id="1037660"/>
    <lineage>
        <taxon>Eukaryota</taxon>
        <taxon>Fungi</taxon>
        <taxon>Dikarya</taxon>
        <taxon>Basidiomycota</taxon>
        <taxon>Ustilaginomycotina</taxon>
        <taxon>Exobasidiomycetes</taxon>
        <taxon>Georgefischeriales</taxon>
        <taxon>Tilletiariaceae</taxon>
        <taxon>Tilletiaria</taxon>
    </lineage>
</organism>
<accession>A0A066WRF5</accession>
<dbReference type="Proteomes" id="UP000027361">
    <property type="component" value="Unassembled WGS sequence"/>
</dbReference>
<evidence type="ECO:0000313" key="2">
    <source>
        <dbReference type="EMBL" id="KDN53589.1"/>
    </source>
</evidence>
<feature type="compositionally biased region" description="Basic and acidic residues" evidence="1">
    <location>
        <begin position="546"/>
        <end position="555"/>
    </location>
</feature>
<evidence type="ECO:0000313" key="3">
    <source>
        <dbReference type="Proteomes" id="UP000027361"/>
    </source>
</evidence>
<evidence type="ECO:0008006" key="4">
    <source>
        <dbReference type="Google" id="ProtNLM"/>
    </source>
</evidence>
<dbReference type="InParanoid" id="A0A066WRF5"/>
<feature type="region of interest" description="Disordered" evidence="1">
    <location>
        <begin position="141"/>
        <end position="243"/>
    </location>
</feature>
<feature type="compositionally biased region" description="Low complexity" evidence="1">
    <location>
        <begin position="57"/>
        <end position="66"/>
    </location>
</feature>
<evidence type="ECO:0000256" key="1">
    <source>
        <dbReference type="SAM" id="MobiDB-lite"/>
    </source>
</evidence>
<feature type="compositionally biased region" description="Low complexity" evidence="1">
    <location>
        <begin position="560"/>
        <end position="572"/>
    </location>
</feature>